<keyword evidence="2 4" id="KW-0547">Nucleotide-binding</keyword>
<name>A0ABN2PEM7_9MICO</name>
<keyword evidence="3 4" id="KW-0067">ATP-binding</keyword>
<gene>
    <name evidence="6" type="ORF">GCM10009775_10160</name>
</gene>
<dbReference type="InterPro" id="IPR052032">
    <property type="entry name" value="ATP-dep_AA_Ligase"/>
</dbReference>
<sequence length="431" mass="46405">MCVSADGVDESLPVFAIVYHSVEDDPPLHSIAAAAKGVCRLLWVLPIDRRDSRSALRLLRAAGDITGEILDVSGLSALDAADVLRGYAPRAITCLADTTIVWTAQIAELLGLKFHSIDVAERLTDKLKQRMALSASDLRTPPFWDADDLANADAISAVARSTTYPLVIKPRSGSSSKDTEPIGSEEQLRAAISNREPGRMLVEGYIPDPTRPCLGAMSAPYVSVELLASAGTISVLEVTGKPPLAPPFRETGNFVPADITEEQRAEFVDVAIKATRAIGVTDGVLHVEIKCTDDGPVVIEINGRPGGGRIRDFIQRAHGIDTIALMMRVALGEHIAYTDLPLPSDVLLFLVVPPDISLTHVSAVDGLEEVRQIIGVEHVEPGPIGAGDEFSWRDGTMSHVAQITAVTSDHAEMWRLREEVLNTIRIEGTRT</sequence>
<comment type="caution">
    <text evidence="6">The sequence shown here is derived from an EMBL/GenBank/DDBJ whole genome shotgun (WGS) entry which is preliminary data.</text>
</comment>
<keyword evidence="1" id="KW-0436">Ligase</keyword>
<dbReference type="PANTHER" id="PTHR43585">
    <property type="entry name" value="FUMIPYRROLE BIOSYNTHESIS PROTEIN C"/>
    <property type="match status" value="1"/>
</dbReference>
<evidence type="ECO:0000313" key="7">
    <source>
        <dbReference type="Proteomes" id="UP001501343"/>
    </source>
</evidence>
<evidence type="ECO:0000259" key="5">
    <source>
        <dbReference type="PROSITE" id="PS50975"/>
    </source>
</evidence>
<evidence type="ECO:0000256" key="4">
    <source>
        <dbReference type="PROSITE-ProRule" id="PRU00409"/>
    </source>
</evidence>
<accession>A0ABN2PEM7</accession>
<protein>
    <recommendedName>
        <fullName evidence="5">ATP-grasp domain-containing protein</fullName>
    </recommendedName>
</protein>
<dbReference type="Proteomes" id="UP001501343">
    <property type="component" value="Unassembled WGS sequence"/>
</dbReference>
<dbReference type="EMBL" id="BAAAOF010000002">
    <property type="protein sequence ID" value="GAA1919547.1"/>
    <property type="molecule type" value="Genomic_DNA"/>
</dbReference>
<keyword evidence="7" id="KW-1185">Reference proteome</keyword>
<evidence type="ECO:0000256" key="1">
    <source>
        <dbReference type="ARBA" id="ARBA00022598"/>
    </source>
</evidence>
<feature type="domain" description="ATP-grasp" evidence="5">
    <location>
        <begin position="130"/>
        <end position="331"/>
    </location>
</feature>
<dbReference type="InterPro" id="IPR011761">
    <property type="entry name" value="ATP-grasp"/>
</dbReference>
<dbReference type="Pfam" id="PF13535">
    <property type="entry name" value="ATP-grasp_4"/>
    <property type="match status" value="1"/>
</dbReference>
<evidence type="ECO:0000313" key="6">
    <source>
        <dbReference type="EMBL" id="GAA1919547.1"/>
    </source>
</evidence>
<evidence type="ECO:0000256" key="2">
    <source>
        <dbReference type="ARBA" id="ARBA00022741"/>
    </source>
</evidence>
<dbReference type="SUPFAM" id="SSF56059">
    <property type="entry name" value="Glutathione synthetase ATP-binding domain-like"/>
    <property type="match status" value="1"/>
</dbReference>
<reference evidence="6 7" key="1">
    <citation type="journal article" date="2019" name="Int. J. Syst. Evol. Microbiol.">
        <title>The Global Catalogue of Microorganisms (GCM) 10K type strain sequencing project: providing services to taxonomists for standard genome sequencing and annotation.</title>
        <authorList>
            <consortium name="The Broad Institute Genomics Platform"/>
            <consortium name="The Broad Institute Genome Sequencing Center for Infectious Disease"/>
            <person name="Wu L."/>
            <person name="Ma J."/>
        </authorList>
    </citation>
    <scope>NUCLEOTIDE SEQUENCE [LARGE SCALE GENOMIC DNA]</scope>
    <source>
        <strain evidence="6 7">JCM 14900</strain>
    </source>
</reference>
<dbReference type="Gene3D" id="3.30.470.20">
    <property type="entry name" value="ATP-grasp fold, B domain"/>
    <property type="match status" value="1"/>
</dbReference>
<organism evidence="6 7">
    <name type="scientific">Microbacterium aoyamense</name>
    <dbReference type="NCBI Taxonomy" id="344166"/>
    <lineage>
        <taxon>Bacteria</taxon>
        <taxon>Bacillati</taxon>
        <taxon>Actinomycetota</taxon>
        <taxon>Actinomycetes</taxon>
        <taxon>Micrococcales</taxon>
        <taxon>Microbacteriaceae</taxon>
        <taxon>Microbacterium</taxon>
    </lineage>
</organism>
<evidence type="ECO:0000256" key="3">
    <source>
        <dbReference type="ARBA" id="ARBA00022840"/>
    </source>
</evidence>
<proteinExistence type="predicted"/>
<dbReference type="PANTHER" id="PTHR43585:SF2">
    <property type="entry name" value="ATP-GRASP ENZYME FSQD"/>
    <property type="match status" value="1"/>
</dbReference>
<dbReference type="PROSITE" id="PS50975">
    <property type="entry name" value="ATP_GRASP"/>
    <property type="match status" value="1"/>
</dbReference>